<feature type="binding site" evidence="5">
    <location>
        <begin position="222"/>
        <end position="225"/>
    </location>
    <ligand>
        <name>pyridoxal 5'-phosphate</name>
        <dbReference type="ChEBI" id="CHEBI:597326"/>
    </ligand>
</feature>
<organism evidence="6 7">
    <name type="scientific">Oligosphaera ethanolica</name>
    <dbReference type="NCBI Taxonomy" id="760260"/>
    <lineage>
        <taxon>Bacteria</taxon>
        <taxon>Pseudomonadati</taxon>
        <taxon>Lentisphaerota</taxon>
        <taxon>Oligosphaeria</taxon>
        <taxon>Oligosphaerales</taxon>
        <taxon>Oligosphaeraceae</taxon>
        <taxon>Oligosphaera</taxon>
    </lineage>
</organism>
<gene>
    <name evidence="5" type="primary">argD</name>
    <name evidence="6" type="ORF">J3R75_000734</name>
</gene>
<evidence type="ECO:0000256" key="2">
    <source>
        <dbReference type="ARBA" id="ARBA00022605"/>
    </source>
</evidence>
<sequence>MTLTKDQLLAMQDQYVLKTYSRDTIMTRGEGSYLWDIDGKRYLDFAMGISVCNLGHCHPAVTKAICEQAAKLVHVSNLYQNENQPQLAKIIAEASFGGKVFFANSGAEANEGLIKFARKWGSRNGGRYEIICMNNSFHGRTLATLAATGRSKYRDGFQPDVQGFVFADFNDLDSIRAKIGPKTVAVLIEPVQGEGGIIPADKAFMTALRQLCDEHQLLLLLDEVQCGMGRTGKYFAYQHYGFAPDGMSMAKALGNGLPMGAFTVQQKYHDVLPPGTHASTFGGTALACAAGIAVFQTIAHEKLLDNVQAMSDYFFGELRALQAKYPVIKTVRGIGLMVGADVGDKQAAILAGCRELGLLALPAGEGILRMLPPLNVSKGQIDDACAILDKVLARL</sequence>
<comment type="miscellaneous">
    <text evidence="5">May also have succinyldiaminopimelate aminotransferase activity, thus carrying out the corresponding step in lysine biosynthesis.</text>
</comment>
<evidence type="ECO:0000313" key="7">
    <source>
        <dbReference type="Proteomes" id="UP001238163"/>
    </source>
</evidence>
<keyword evidence="1 5" id="KW-0032">Aminotransferase</keyword>
<evidence type="ECO:0000313" key="6">
    <source>
        <dbReference type="EMBL" id="MDQ0288627.1"/>
    </source>
</evidence>
<dbReference type="SUPFAM" id="SSF53383">
    <property type="entry name" value="PLP-dependent transferases"/>
    <property type="match status" value="1"/>
</dbReference>
<dbReference type="FunFam" id="3.40.640.10:FF:000004">
    <property type="entry name" value="Acetylornithine aminotransferase"/>
    <property type="match status" value="1"/>
</dbReference>
<dbReference type="InterPro" id="IPR015422">
    <property type="entry name" value="PyrdxlP-dep_Trfase_small"/>
</dbReference>
<evidence type="ECO:0000256" key="3">
    <source>
        <dbReference type="ARBA" id="ARBA00022679"/>
    </source>
</evidence>
<dbReference type="InterPro" id="IPR050103">
    <property type="entry name" value="Class-III_PLP-dep_AT"/>
</dbReference>
<dbReference type="InterPro" id="IPR005814">
    <property type="entry name" value="Aminotrans_3"/>
</dbReference>
<comment type="subunit">
    <text evidence="5">Homodimer.</text>
</comment>
<protein>
    <recommendedName>
        <fullName evidence="5">Acetylornithine aminotransferase</fullName>
        <shortName evidence="5">ACOAT</shortName>
        <ecNumber evidence="5">2.6.1.11</ecNumber>
    </recommendedName>
</protein>
<dbReference type="HAMAP" id="MF_01107">
    <property type="entry name" value="ArgD_aminotrans_3"/>
    <property type="match status" value="1"/>
</dbReference>
<dbReference type="GO" id="GO:0030170">
    <property type="term" value="F:pyridoxal phosphate binding"/>
    <property type="evidence" value="ECO:0007669"/>
    <property type="project" value="InterPro"/>
</dbReference>
<feature type="binding site" evidence="5">
    <location>
        <position position="279"/>
    </location>
    <ligand>
        <name>N(2)-acetyl-L-ornithine</name>
        <dbReference type="ChEBI" id="CHEBI:57805"/>
    </ligand>
</feature>
<keyword evidence="5" id="KW-0055">Arginine biosynthesis</keyword>
<dbReference type="GO" id="GO:0006526">
    <property type="term" value="P:L-arginine biosynthetic process"/>
    <property type="evidence" value="ECO:0007669"/>
    <property type="project" value="UniProtKB-UniRule"/>
</dbReference>
<proteinExistence type="inferred from homology"/>
<dbReference type="InterPro" id="IPR015424">
    <property type="entry name" value="PyrdxlP-dep_Trfase"/>
</dbReference>
<keyword evidence="5" id="KW-0963">Cytoplasm</keyword>
<dbReference type="PIRSF" id="PIRSF000521">
    <property type="entry name" value="Transaminase_4ab_Lys_Orn"/>
    <property type="match status" value="1"/>
</dbReference>
<dbReference type="InterPro" id="IPR015421">
    <property type="entry name" value="PyrdxlP-dep_Trfase_major"/>
</dbReference>
<evidence type="ECO:0000256" key="4">
    <source>
        <dbReference type="ARBA" id="ARBA00022898"/>
    </source>
</evidence>
<dbReference type="RefSeq" id="WP_307259962.1">
    <property type="nucleotide sequence ID" value="NZ_JAUSVL010000001.1"/>
</dbReference>
<reference evidence="6" key="1">
    <citation type="submission" date="2023-07" db="EMBL/GenBank/DDBJ databases">
        <title>Genomic Encyclopedia of Type Strains, Phase IV (KMG-IV): sequencing the most valuable type-strain genomes for metagenomic binning, comparative biology and taxonomic classification.</title>
        <authorList>
            <person name="Goeker M."/>
        </authorList>
    </citation>
    <scope>NUCLEOTIDE SEQUENCE</scope>
    <source>
        <strain evidence="6">DSM 24202</strain>
    </source>
</reference>
<dbReference type="PROSITE" id="PS00600">
    <property type="entry name" value="AA_TRANSFER_CLASS_3"/>
    <property type="match status" value="1"/>
</dbReference>
<comment type="similarity">
    <text evidence="5">Belongs to the class-III pyridoxal-phosphate-dependent aminotransferase family. ArgD subfamily.</text>
</comment>
<dbReference type="GO" id="GO:0042802">
    <property type="term" value="F:identical protein binding"/>
    <property type="evidence" value="ECO:0007669"/>
    <property type="project" value="TreeGrafter"/>
</dbReference>
<dbReference type="InterPro" id="IPR049704">
    <property type="entry name" value="Aminotrans_3_PPA_site"/>
</dbReference>
<dbReference type="Gene3D" id="3.40.640.10">
    <property type="entry name" value="Type I PLP-dependent aspartate aminotransferase-like (Major domain)"/>
    <property type="match status" value="1"/>
</dbReference>
<keyword evidence="4 5" id="KW-0663">Pyridoxal phosphate</keyword>
<dbReference type="EMBL" id="JAUSVL010000001">
    <property type="protein sequence ID" value="MDQ0288627.1"/>
    <property type="molecule type" value="Genomic_DNA"/>
</dbReference>
<evidence type="ECO:0000256" key="5">
    <source>
        <dbReference type="HAMAP-Rule" id="MF_01107"/>
    </source>
</evidence>
<dbReference type="PANTHER" id="PTHR11986">
    <property type="entry name" value="AMINOTRANSFERASE CLASS III"/>
    <property type="match status" value="1"/>
</dbReference>
<dbReference type="PANTHER" id="PTHR11986:SF79">
    <property type="entry name" value="ACETYLORNITHINE AMINOTRANSFERASE, MITOCHONDRIAL"/>
    <property type="match status" value="1"/>
</dbReference>
<keyword evidence="3 5" id="KW-0808">Transferase</keyword>
<dbReference type="GO" id="GO:0005737">
    <property type="term" value="C:cytoplasm"/>
    <property type="evidence" value="ECO:0007669"/>
    <property type="project" value="UniProtKB-SubCell"/>
</dbReference>
<keyword evidence="2 5" id="KW-0028">Amino-acid biosynthesis</keyword>
<evidence type="ECO:0000256" key="1">
    <source>
        <dbReference type="ARBA" id="ARBA00022576"/>
    </source>
</evidence>
<comment type="cofactor">
    <cofactor evidence="5">
        <name>pyridoxal 5'-phosphate</name>
        <dbReference type="ChEBI" id="CHEBI:597326"/>
    </cofactor>
    <text evidence="5">Binds 1 pyridoxal phosphate per subunit.</text>
</comment>
<comment type="subcellular location">
    <subcellularLocation>
        <location evidence="5">Cytoplasm</location>
    </subcellularLocation>
</comment>
<dbReference type="EC" id="2.6.1.11" evidence="5"/>
<feature type="binding site" evidence="5">
    <location>
        <position position="137"/>
    </location>
    <ligand>
        <name>pyridoxal 5'-phosphate</name>
        <dbReference type="ChEBI" id="CHEBI:597326"/>
    </ligand>
</feature>
<dbReference type="Proteomes" id="UP001238163">
    <property type="component" value="Unassembled WGS sequence"/>
</dbReference>
<feature type="binding site" evidence="5">
    <location>
        <begin position="106"/>
        <end position="107"/>
    </location>
    <ligand>
        <name>pyridoxal 5'-phosphate</name>
        <dbReference type="ChEBI" id="CHEBI:597326"/>
    </ligand>
</feature>
<feature type="binding site" evidence="5">
    <location>
        <position position="280"/>
    </location>
    <ligand>
        <name>pyridoxal 5'-phosphate</name>
        <dbReference type="ChEBI" id="CHEBI:597326"/>
    </ligand>
</feature>
<comment type="caution">
    <text evidence="6">The sequence shown here is derived from an EMBL/GenBank/DDBJ whole genome shotgun (WGS) entry which is preliminary data.</text>
</comment>
<dbReference type="NCBIfam" id="TIGR00707">
    <property type="entry name" value="argD"/>
    <property type="match status" value="1"/>
</dbReference>
<dbReference type="CDD" id="cd00610">
    <property type="entry name" value="OAT_like"/>
    <property type="match status" value="1"/>
</dbReference>
<comment type="pathway">
    <text evidence="5">Amino-acid biosynthesis; L-arginine biosynthesis; N(2)-acetyl-L-ornithine from L-glutamate: step 4/4.</text>
</comment>
<feature type="modified residue" description="N6-(pyridoxal phosphate)lysine" evidence="5">
    <location>
        <position position="251"/>
    </location>
</feature>
<dbReference type="Gene3D" id="3.90.1150.10">
    <property type="entry name" value="Aspartate Aminotransferase, domain 1"/>
    <property type="match status" value="1"/>
</dbReference>
<accession>A0AAE4ANR4</accession>
<keyword evidence="7" id="KW-1185">Reference proteome</keyword>
<dbReference type="AlphaFoldDB" id="A0AAE4ANR4"/>
<dbReference type="GO" id="GO:0003992">
    <property type="term" value="F:N2-acetyl-L-ornithine:2-oxoglutarate 5-aminotransferase activity"/>
    <property type="evidence" value="ECO:0007669"/>
    <property type="project" value="UniProtKB-UniRule"/>
</dbReference>
<comment type="catalytic activity">
    <reaction evidence="5">
        <text>N(2)-acetyl-L-ornithine + 2-oxoglutarate = N-acetyl-L-glutamate 5-semialdehyde + L-glutamate</text>
        <dbReference type="Rhea" id="RHEA:18049"/>
        <dbReference type="ChEBI" id="CHEBI:16810"/>
        <dbReference type="ChEBI" id="CHEBI:29123"/>
        <dbReference type="ChEBI" id="CHEBI:29985"/>
        <dbReference type="ChEBI" id="CHEBI:57805"/>
        <dbReference type="EC" id="2.6.1.11"/>
    </reaction>
</comment>
<name>A0AAE4ANR4_9BACT</name>
<dbReference type="InterPro" id="IPR004636">
    <property type="entry name" value="AcOrn/SuccOrn_fam"/>
</dbReference>
<dbReference type="NCBIfam" id="NF002325">
    <property type="entry name" value="PRK01278.1"/>
    <property type="match status" value="1"/>
</dbReference>
<feature type="binding site" evidence="5">
    <location>
        <position position="140"/>
    </location>
    <ligand>
        <name>N(2)-acetyl-L-ornithine</name>
        <dbReference type="ChEBI" id="CHEBI:57805"/>
    </ligand>
</feature>
<dbReference type="Pfam" id="PF00202">
    <property type="entry name" value="Aminotran_3"/>
    <property type="match status" value="1"/>
</dbReference>